<evidence type="ECO:0000313" key="11">
    <source>
        <dbReference type="Proteomes" id="UP000733611"/>
    </source>
</evidence>
<reference evidence="10" key="1">
    <citation type="journal article" date="2021" name="PeerJ">
        <title>Extensive microbial diversity within the chicken gut microbiome revealed by metagenomics and culture.</title>
        <authorList>
            <person name="Gilroy R."/>
            <person name="Ravi A."/>
            <person name="Getino M."/>
            <person name="Pursley I."/>
            <person name="Horton D.L."/>
            <person name="Alikhan N.F."/>
            <person name="Baker D."/>
            <person name="Gharbi K."/>
            <person name="Hall N."/>
            <person name="Watson M."/>
            <person name="Adriaenssens E.M."/>
            <person name="Foster-Nyarko E."/>
            <person name="Jarju S."/>
            <person name="Secka A."/>
            <person name="Antonio M."/>
            <person name="Oren A."/>
            <person name="Chaudhuri R.R."/>
            <person name="La Ragione R."/>
            <person name="Hildebrand F."/>
            <person name="Pallen M.J."/>
        </authorList>
    </citation>
    <scope>NUCLEOTIDE SEQUENCE</scope>
    <source>
        <strain evidence="10">378</strain>
    </source>
</reference>
<evidence type="ECO:0000256" key="5">
    <source>
        <dbReference type="ARBA" id="ARBA00022573"/>
    </source>
</evidence>
<keyword evidence="8 9" id="KW-0472">Membrane</keyword>
<proteinExistence type="inferred from homology"/>
<feature type="transmembrane region" description="Helical" evidence="9">
    <location>
        <begin position="234"/>
        <end position="252"/>
    </location>
</feature>
<evidence type="ECO:0000256" key="8">
    <source>
        <dbReference type="ARBA" id="ARBA00023136"/>
    </source>
</evidence>
<evidence type="ECO:0000256" key="6">
    <source>
        <dbReference type="ARBA" id="ARBA00022692"/>
    </source>
</evidence>
<comment type="similarity">
    <text evidence="3">Belongs to the CobD/CbiB family.</text>
</comment>
<evidence type="ECO:0000256" key="2">
    <source>
        <dbReference type="ARBA" id="ARBA00004953"/>
    </source>
</evidence>
<dbReference type="EMBL" id="JAHLFE010000165">
    <property type="protein sequence ID" value="MBU3844814.1"/>
    <property type="molecule type" value="Genomic_DNA"/>
</dbReference>
<feature type="transmembrane region" description="Helical" evidence="9">
    <location>
        <begin position="283"/>
        <end position="304"/>
    </location>
</feature>
<gene>
    <name evidence="10" type="ORF">H9847_08145</name>
</gene>
<keyword evidence="5" id="KW-0169">Cobalamin biosynthesis</keyword>
<dbReference type="GO" id="GO:0005886">
    <property type="term" value="C:plasma membrane"/>
    <property type="evidence" value="ECO:0007669"/>
    <property type="project" value="UniProtKB-SubCell"/>
</dbReference>
<evidence type="ECO:0000256" key="7">
    <source>
        <dbReference type="ARBA" id="ARBA00022989"/>
    </source>
</evidence>
<dbReference type="Proteomes" id="UP000733611">
    <property type="component" value="Unassembled WGS sequence"/>
</dbReference>
<dbReference type="InterPro" id="IPR004485">
    <property type="entry name" value="Cobalamin_biosynth_CobD/CbiB"/>
</dbReference>
<reference evidence="10" key="2">
    <citation type="submission" date="2021-04" db="EMBL/GenBank/DDBJ databases">
        <authorList>
            <person name="Gilroy R."/>
        </authorList>
    </citation>
    <scope>NUCLEOTIDE SEQUENCE</scope>
    <source>
        <strain evidence="10">378</strain>
    </source>
</reference>
<evidence type="ECO:0000313" key="10">
    <source>
        <dbReference type="EMBL" id="MBU3844814.1"/>
    </source>
</evidence>
<comment type="subcellular location">
    <subcellularLocation>
        <location evidence="1">Cell membrane</location>
        <topology evidence="1">Multi-pass membrane protein</topology>
    </subcellularLocation>
</comment>
<organism evidence="10 11">
    <name type="scientific">Candidatus Anaerobiospirillum pullicola</name>
    <dbReference type="NCBI Taxonomy" id="2838451"/>
    <lineage>
        <taxon>Bacteria</taxon>
        <taxon>Pseudomonadati</taxon>
        <taxon>Pseudomonadota</taxon>
        <taxon>Gammaproteobacteria</taxon>
        <taxon>Aeromonadales</taxon>
        <taxon>Succinivibrionaceae</taxon>
        <taxon>Anaerobiospirillum</taxon>
    </lineage>
</organism>
<name>A0A948X046_9GAMM</name>
<keyword evidence="4" id="KW-1003">Cell membrane</keyword>
<dbReference type="PANTHER" id="PTHR34308">
    <property type="entry name" value="COBALAMIN BIOSYNTHESIS PROTEIN CBIB"/>
    <property type="match status" value="1"/>
</dbReference>
<keyword evidence="7 9" id="KW-1133">Transmembrane helix</keyword>
<keyword evidence="6 9" id="KW-0812">Transmembrane</keyword>
<dbReference type="Pfam" id="PF03186">
    <property type="entry name" value="CobD_Cbib"/>
    <property type="match status" value="1"/>
</dbReference>
<comment type="pathway">
    <text evidence="2">Cofactor biosynthesis; adenosylcobalamin biosynthesis.</text>
</comment>
<evidence type="ECO:0000256" key="3">
    <source>
        <dbReference type="ARBA" id="ARBA00006263"/>
    </source>
</evidence>
<accession>A0A948X046</accession>
<evidence type="ECO:0000256" key="4">
    <source>
        <dbReference type="ARBA" id="ARBA00022475"/>
    </source>
</evidence>
<dbReference type="AlphaFoldDB" id="A0A948X046"/>
<comment type="caution">
    <text evidence="10">The sequence shown here is derived from an EMBL/GenBank/DDBJ whole genome shotgun (WGS) entry which is preliminary data.</text>
</comment>
<feature type="transmembrane region" description="Helical" evidence="9">
    <location>
        <begin position="377"/>
        <end position="394"/>
    </location>
</feature>
<evidence type="ECO:0000256" key="1">
    <source>
        <dbReference type="ARBA" id="ARBA00004651"/>
    </source>
</evidence>
<feature type="transmembrane region" description="Helical" evidence="9">
    <location>
        <begin position="143"/>
        <end position="165"/>
    </location>
</feature>
<dbReference type="GO" id="GO:0009236">
    <property type="term" value="P:cobalamin biosynthetic process"/>
    <property type="evidence" value="ECO:0007669"/>
    <property type="project" value="UniProtKB-KW"/>
</dbReference>
<protein>
    <submittedName>
        <fullName evidence="10">Cobalamin biosynthesis protein</fullName>
    </submittedName>
</protein>
<dbReference type="GO" id="GO:0048472">
    <property type="term" value="F:threonine-phosphate decarboxylase activity"/>
    <property type="evidence" value="ECO:0007669"/>
    <property type="project" value="InterPro"/>
</dbReference>
<sequence length="395" mass="43244">MLPALNFAPTTSLSTGISSLDIAAPTVTSQASIFEDTFLEETANRLKQGTDSGAGAGATNAITDSATTASNSYSSVIEHGIDYQNLDWSMLFEESCLILTLAVILEMIIPLSRKFKLDGLMGIFGALGRKVNRSGDSASQRSFAGIALPVLIIAVFMFLVITLYYFSNRDGIVALVIMFLILELKFPQDRAILVYRALHEGFKDKAKDLLQSMVLRQTSMLSSMGIAKAASESAILRIFSGWFAVMVWYYLWGVEGAVLMQLINVLERTYNYKLRGNHQFGRMLFHLQQIMLVIPALLLMLCLVCSKNPMRHFVTAAAGFKAYPAPISGLVLGAVGGSLNIALGGPRYYQGYIMRLPQVGGTYSPDEQSILYAMRKIRMCGIILLVLSIVIGLNV</sequence>
<dbReference type="PANTHER" id="PTHR34308:SF1">
    <property type="entry name" value="COBALAMIN BIOSYNTHESIS PROTEIN CBIB"/>
    <property type="match status" value="1"/>
</dbReference>
<evidence type="ECO:0000256" key="9">
    <source>
        <dbReference type="SAM" id="Phobius"/>
    </source>
</evidence>